<evidence type="ECO:0000313" key="7">
    <source>
        <dbReference type="Proteomes" id="UP001151760"/>
    </source>
</evidence>
<dbReference type="InterPro" id="IPR036961">
    <property type="entry name" value="Kinesin_motor_dom_sf"/>
</dbReference>
<dbReference type="Gene3D" id="1.25.10.10">
    <property type="entry name" value="Leucine-rich Repeat Variant"/>
    <property type="match status" value="1"/>
</dbReference>
<gene>
    <name evidence="6" type="ORF">Tco_0906479</name>
</gene>
<keyword evidence="1" id="KW-0677">Repeat</keyword>
<comment type="caution">
    <text evidence="6">The sequence shown here is derived from an EMBL/GenBank/DDBJ whole genome shotgun (WGS) entry which is preliminary data.</text>
</comment>
<dbReference type="InterPro" id="IPR011989">
    <property type="entry name" value="ARM-like"/>
</dbReference>
<feature type="domain" description="Myosin N-terminal SH3-like" evidence="5">
    <location>
        <begin position="1"/>
        <end position="38"/>
    </location>
</feature>
<accession>A0ABQ5CMR1</accession>
<reference evidence="6" key="1">
    <citation type="journal article" date="2022" name="Int. J. Mol. Sci.">
        <title>Draft Genome of Tanacetum Coccineum: Genomic Comparison of Closely Related Tanacetum-Family Plants.</title>
        <authorList>
            <person name="Yamashiro T."/>
            <person name="Shiraishi A."/>
            <person name="Nakayama K."/>
            <person name="Satake H."/>
        </authorList>
    </citation>
    <scope>NUCLEOTIDE SEQUENCE</scope>
</reference>
<dbReference type="SUPFAM" id="SSF52540">
    <property type="entry name" value="P-loop containing nucleoside triphosphate hydrolases"/>
    <property type="match status" value="1"/>
</dbReference>
<dbReference type="EMBL" id="BQNB010014272">
    <property type="protein sequence ID" value="GJT26204.1"/>
    <property type="molecule type" value="Genomic_DNA"/>
</dbReference>
<keyword evidence="4" id="KW-0067">ATP-binding</keyword>
<keyword evidence="2" id="KW-0547">Nucleotide-binding</keyword>
<dbReference type="InterPro" id="IPR039852">
    <property type="entry name" value="CAND1/CAND2"/>
</dbReference>
<evidence type="ECO:0000256" key="1">
    <source>
        <dbReference type="ARBA" id="ARBA00022737"/>
    </source>
</evidence>
<keyword evidence="7" id="KW-1185">Reference proteome</keyword>
<name>A0ABQ5CMR1_9ASTR</name>
<organism evidence="6 7">
    <name type="scientific">Tanacetum coccineum</name>
    <dbReference type="NCBI Taxonomy" id="301880"/>
    <lineage>
        <taxon>Eukaryota</taxon>
        <taxon>Viridiplantae</taxon>
        <taxon>Streptophyta</taxon>
        <taxon>Embryophyta</taxon>
        <taxon>Tracheophyta</taxon>
        <taxon>Spermatophyta</taxon>
        <taxon>Magnoliopsida</taxon>
        <taxon>eudicotyledons</taxon>
        <taxon>Gunneridae</taxon>
        <taxon>Pentapetalae</taxon>
        <taxon>asterids</taxon>
        <taxon>campanulids</taxon>
        <taxon>Asterales</taxon>
        <taxon>Asteraceae</taxon>
        <taxon>Asteroideae</taxon>
        <taxon>Anthemideae</taxon>
        <taxon>Anthemidinae</taxon>
        <taxon>Tanacetum</taxon>
    </lineage>
</organism>
<proteinExistence type="predicted"/>
<dbReference type="InterPro" id="IPR027417">
    <property type="entry name" value="P-loop_NTPase"/>
</dbReference>
<dbReference type="Proteomes" id="UP001151760">
    <property type="component" value="Unassembled WGS sequence"/>
</dbReference>
<evidence type="ECO:0000313" key="6">
    <source>
        <dbReference type="EMBL" id="GJT26204.1"/>
    </source>
</evidence>
<protein>
    <submittedName>
        <fullName evidence="6">Myosin-9-like protein isoform X1</fullName>
    </submittedName>
</protein>
<evidence type="ECO:0000256" key="2">
    <source>
        <dbReference type="ARBA" id="ARBA00022741"/>
    </source>
</evidence>
<sequence length="177" mass="19631">MAWIDGEVLKIDGTEAEIPTADGKKVVTKLSKIYPKEMDYPDGGVDDMTNLSYLHEPGVLHNLSIRYQRDKIYVIPDEGNKYGDLFTGDEKGRRAFAMIVASSPYLDLSCVPEHVIVELTAFLRKANRALRQASLGTLNYGDKIGSAAYEFIIVELSTLIRRSGPIVGLTVRNKVLP</sequence>
<dbReference type="PROSITE" id="PS51844">
    <property type="entry name" value="SH3_LIKE"/>
    <property type="match status" value="1"/>
</dbReference>
<evidence type="ECO:0000256" key="3">
    <source>
        <dbReference type="ARBA" id="ARBA00022786"/>
    </source>
</evidence>
<dbReference type="Gene3D" id="3.40.850.10">
    <property type="entry name" value="Kinesin motor domain"/>
    <property type="match status" value="1"/>
</dbReference>
<keyword evidence="3" id="KW-0833">Ubl conjugation pathway</keyword>
<dbReference type="InterPro" id="IPR004009">
    <property type="entry name" value="SH3_Myosin"/>
</dbReference>
<reference evidence="6" key="2">
    <citation type="submission" date="2022-01" db="EMBL/GenBank/DDBJ databases">
        <authorList>
            <person name="Yamashiro T."/>
            <person name="Shiraishi A."/>
            <person name="Satake H."/>
            <person name="Nakayama K."/>
        </authorList>
    </citation>
    <scope>NUCLEOTIDE SEQUENCE</scope>
</reference>
<dbReference type="PANTHER" id="PTHR12696">
    <property type="entry name" value="TIP120"/>
    <property type="match status" value="1"/>
</dbReference>
<evidence type="ECO:0000259" key="5">
    <source>
        <dbReference type="PROSITE" id="PS51844"/>
    </source>
</evidence>
<evidence type="ECO:0000256" key="4">
    <source>
        <dbReference type="ARBA" id="ARBA00022840"/>
    </source>
</evidence>